<sequence>MFDNWKIFENNLGFIPSNEIKEKLAKYYEILVQENSKYNLTRIISEDDVYEKHFLDSLLFTKEFQISNQKIIDIGTGPGFPGIVLKIFFPDTHITLIDSNNKKINFLNIVIDKLNLKKIEAKHDRAEELARKENENYDIAISRAVAYLDVILELVVRFLKIDGQAILLKGPRAEEEIKNSKQIEKKLKITLVNKQILPDTGFGERVNLFYQKNISTPELYPRDYAKIVKESGKK</sequence>
<dbReference type="SUPFAM" id="SSF53335">
    <property type="entry name" value="S-adenosyl-L-methionine-dependent methyltransferases"/>
    <property type="match status" value="1"/>
</dbReference>
<dbReference type="GO" id="GO:0070043">
    <property type="term" value="F:rRNA (guanine-N7-)-methyltransferase activity"/>
    <property type="evidence" value="ECO:0007669"/>
    <property type="project" value="UniProtKB-UniRule"/>
</dbReference>
<evidence type="ECO:0000256" key="6">
    <source>
        <dbReference type="HAMAP-Rule" id="MF_00074"/>
    </source>
</evidence>
<dbReference type="Gene3D" id="3.40.50.150">
    <property type="entry name" value="Vaccinia Virus protein VP39"/>
    <property type="match status" value="1"/>
</dbReference>
<reference evidence="7 8" key="1">
    <citation type="submission" date="2017-11" db="EMBL/GenBank/DDBJ databases">
        <title>Genome sequence of Mesoplasma tabanidae BARC 857 (ATCC 49584).</title>
        <authorList>
            <person name="Lo W.-S."/>
            <person name="Kuo C.-H."/>
        </authorList>
    </citation>
    <scope>NUCLEOTIDE SEQUENCE [LARGE SCALE GENOMIC DNA]</scope>
    <source>
        <strain evidence="7 8">BARC 857</strain>
    </source>
</reference>
<dbReference type="PANTHER" id="PTHR31760:SF0">
    <property type="entry name" value="S-ADENOSYL-L-METHIONINE-DEPENDENT METHYLTRANSFERASES SUPERFAMILY PROTEIN"/>
    <property type="match status" value="1"/>
</dbReference>
<protein>
    <recommendedName>
        <fullName evidence="6">Ribosomal RNA small subunit methyltransferase G</fullName>
        <ecNumber evidence="6">2.1.1.-</ecNumber>
    </recommendedName>
    <alternativeName>
        <fullName evidence="6">16S rRNA 7-methylguanosine methyltransferase</fullName>
        <shortName evidence="6">16S rRNA m7G methyltransferase</shortName>
    </alternativeName>
</protein>
<keyword evidence="3 6" id="KW-0489">Methyltransferase</keyword>
<dbReference type="Proteomes" id="UP000232223">
    <property type="component" value="Chromosome"/>
</dbReference>
<keyword evidence="2 6" id="KW-0698">rRNA processing</keyword>
<dbReference type="PIRSF" id="PIRSF003078">
    <property type="entry name" value="GidB"/>
    <property type="match status" value="1"/>
</dbReference>
<dbReference type="NCBIfam" id="TIGR00138">
    <property type="entry name" value="rsmG_gidB"/>
    <property type="match status" value="1"/>
</dbReference>
<dbReference type="Pfam" id="PF02527">
    <property type="entry name" value="GidB"/>
    <property type="match status" value="1"/>
</dbReference>
<comment type="subcellular location">
    <subcellularLocation>
        <location evidence="6">Cytoplasm</location>
    </subcellularLocation>
</comment>
<dbReference type="RefSeq" id="WP_100679823.1">
    <property type="nucleotide sequence ID" value="NZ_CP024969.1"/>
</dbReference>
<evidence type="ECO:0000313" key="8">
    <source>
        <dbReference type="Proteomes" id="UP000232223"/>
    </source>
</evidence>
<keyword evidence="5 6" id="KW-0949">S-adenosyl-L-methionine</keyword>
<evidence type="ECO:0000256" key="3">
    <source>
        <dbReference type="ARBA" id="ARBA00022603"/>
    </source>
</evidence>
<evidence type="ECO:0000256" key="1">
    <source>
        <dbReference type="ARBA" id="ARBA00022490"/>
    </source>
</evidence>
<evidence type="ECO:0000256" key="5">
    <source>
        <dbReference type="ARBA" id="ARBA00022691"/>
    </source>
</evidence>
<comment type="caution">
    <text evidence="6">Lacks conserved residue(s) required for the propagation of feature annotation.</text>
</comment>
<evidence type="ECO:0000313" key="7">
    <source>
        <dbReference type="EMBL" id="ATZ21906.1"/>
    </source>
</evidence>
<feature type="binding site" evidence="6">
    <location>
        <position position="80"/>
    </location>
    <ligand>
        <name>S-adenosyl-L-methionine</name>
        <dbReference type="ChEBI" id="CHEBI:59789"/>
    </ligand>
</feature>
<dbReference type="InterPro" id="IPR003682">
    <property type="entry name" value="rRNA_ssu_MeTfrase_G"/>
</dbReference>
<name>A0A2K8P5C9_9MOLU</name>
<dbReference type="OrthoDB" id="9808773at2"/>
<accession>A0A2K8P5C9</accession>
<dbReference type="InterPro" id="IPR029063">
    <property type="entry name" value="SAM-dependent_MTases_sf"/>
</dbReference>
<keyword evidence="4 6" id="KW-0808">Transferase</keyword>
<comment type="function">
    <text evidence="6">Specifically methylates the N7 position of a guanine in 16S rRNA.</text>
</comment>
<dbReference type="KEGG" id="mtab:MTABA_v1c07140"/>
<keyword evidence="1 6" id="KW-0963">Cytoplasm</keyword>
<feature type="binding site" evidence="6">
    <location>
        <position position="75"/>
    </location>
    <ligand>
        <name>S-adenosyl-L-methionine</name>
        <dbReference type="ChEBI" id="CHEBI:59789"/>
    </ligand>
</feature>
<comment type="similarity">
    <text evidence="6">Belongs to the methyltransferase superfamily. RNA methyltransferase RsmG family.</text>
</comment>
<evidence type="ECO:0000256" key="2">
    <source>
        <dbReference type="ARBA" id="ARBA00022552"/>
    </source>
</evidence>
<dbReference type="EMBL" id="CP024969">
    <property type="protein sequence ID" value="ATZ21906.1"/>
    <property type="molecule type" value="Genomic_DNA"/>
</dbReference>
<gene>
    <name evidence="6 7" type="primary">rsmG</name>
    <name evidence="7" type="ORF">MTABA_v1c07140</name>
</gene>
<feature type="binding site" evidence="6">
    <location>
        <begin position="126"/>
        <end position="127"/>
    </location>
    <ligand>
        <name>S-adenosyl-L-methionine</name>
        <dbReference type="ChEBI" id="CHEBI:59789"/>
    </ligand>
</feature>
<dbReference type="EC" id="2.1.1.-" evidence="6"/>
<organism evidence="7 8">
    <name type="scientific">Mesoplasma tabanidae</name>
    <dbReference type="NCBI Taxonomy" id="219745"/>
    <lineage>
        <taxon>Bacteria</taxon>
        <taxon>Bacillati</taxon>
        <taxon>Mycoplasmatota</taxon>
        <taxon>Mollicutes</taxon>
        <taxon>Entomoplasmatales</taxon>
        <taxon>Entomoplasmataceae</taxon>
        <taxon>Mesoplasma</taxon>
    </lineage>
</organism>
<dbReference type="AlphaFoldDB" id="A0A2K8P5C9"/>
<dbReference type="FunFam" id="3.40.50.150:FF:000041">
    <property type="entry name" value="Ribosomal RNA small subunit methyltransferase G"/>
    <property type="match status" value="1"/>
</dbReference>
<feature type="binding site" evidence="6">
    <location>
        <position position="143"/>
    </location>
    <ligand>
        <name>S-adenosyl-L-methionine</name>
        <dbReference type="ChEBI" id="CHEBI:59789"/>
    </ligand>
</feature>
<evidence type="ECO:0000256" key="4">
    <source>
        <dbReference type="ARBA" id="ARBA00022679"/>
    </source>
</evidence>
<dbReference type="PANTHER" id="PTHR31760">
    <property type="entry name" value="S-ADENOSYL-L-METHIONINE-DEPENDENT METHYLTRANSFERASES SUPERFAMILY PROTEIN"/>
    <property type="match status" value="1"/>
</dbReference>
<proteinExistence type="inferred from homology"/>
<dbReference type="CDD" id="cd02440">
    <property type="entry name" value="AdoMet_MTases"/>
    <property type="match status" value="1"/>
</dbReference>
<keyword evidence="8" id="KW-1185">Reference proteome</keyword>
<dbReference type="HAMAP" id="MF_00074">
    <property type="entry name" value="16SrRNA_methyltr_G"/>
    <property type="match status" value="1"/>
</dbReference>
<dbReference type="GO" id="GO:0005829">
    <property type="term" value="C:cytosol"/>
    <property type="evidence" value="ECO:0007669"/>
    <property type="project" value="TreeGrafter"/>
</dbReference>